<gene>
    <name evidence="1" type="ORF">MSPICULIGERA_LOCUS5210</name>
</gene>
<organism evidence="1 2">
    <name type="scientific">Mesorhabditis spiculigera</name>
    <dbReference type="NCBI Taxonomy" id="96644"/>
    <lineage>
        <taxon>Eukaryota</taxon>
        <taxon>Metazoa</taxon>
        <taxon>Ecdysozoa</taxon>
        <taxon>Nematoda</taxon>
        <taxon>Chromadorea</taxon>
        <taxon>Rhabditida</taxon>
        <taxon>Rhabditina</taxon>
        <taxon>Rhabditomorpha</taxon>
        <taxon>Rhabditoidea</taxon>
        <taxon>Rhabditidae</taxon>
        <taxon>Mesorhabditinae</taxon>
        <taxon>Mesorhabditis</taxon>
    </lineage>
</organism>
<evidence type="ECO:0000313" key="2">
    <source>
        <dbReference type="Proteomes" id="UP001177023"/>
    </source>
</evidence>
<sequence length="321" mass="36115">MSPSTLATKDIDQKAFGAVKLSADVPNYLLNVADLYDPVEGFGTLSVVVDIEKPSTLLVELCSLFTPETKEVVNIDWLDGPHKLADLGNYTLLYSEKAQQIVRGEPINFNLYNLTTWTSMLPAMFLRVSPMVKALDSKHFLLPVPYDFYREEHLMFKVPVTPTVDVLFEFVDIKNGKLTAEFLDENGKVLEKDSYSKDGSESGDSRVVKNVTRITLGYSDDDWEDSGFFAKIHFTQRDVEATTEDKRNRFEVPKLTERIKAGRGSFVQTRIEKSLLRMPNVRMVSGQTVLLAGLVESPSYGSYRHSADIPSITAYLLKFGM</sequence>
<dbReference type="Proteomes" id="UP001177023">
    <property type="component" value="Unassembled WGS sequence"/>
</dbReference>
<dbReference type="AlphaFoldDB" id="A0AA36FTP5"/>
<reference evidence="1" key="1">
    <citation type="submission" date="2023-06" db="EMBL/GenBank/DDBJ databases">
        <authorList>
            <person name="Delattre M."/>
        </authorList>
    </citation>
    <scope>NUCLEOTIDE SEQUENCE</scope>
    <source>
        <strain evidence="1">AF72</strain>
    </source>
</reference>
<feature type="non-terminal residue" evidence="1">
    <location>
        <position position="321"/>
    </location>
</feature>
<protein>
    <submittedName>
        <fullName evidence="1">Uncharacterized protein</fullName>
    </submittedName>
</protein>
<evidence type="ECO:0000313" key="1">
    <source>
        <dbReference type="EMBL" id="CAJ0566618.1"/>
    </source>
</evidence>
<comment type="caution">
    <text evidence="1">The sequence shown here is derived from an EMBL/GenBank/DDBJ whole genome shotgun (WGS) entry which is preliminary data.</text>
</comment>
<dbReference type="EMBL" id="CATQJA010001279">
    <property type="protein sequence ID" value="CAJ0566618.1"/>
    <property type="molecule type" value="Genomic_DNA"/>
</dbReference>
<proteinExistence type="predicted"/>
<keyword evidence="2" id="KW-1185">Reference proteome</keyword>
<accession>A0AA36FTP5</accession>
<name>A0AA36FTP5_9BILA</name>